<dbReference type="GeneID" id="110990515"/>
<dbReference type="GO" id="GO:0008360">
    <property type="term" value="P:regulation of cell shape"/>
    <property type="evidence" value="ECO:0007669"/>
    <property type="project" value="TreeGrafter"/>
</dbReference>
<dbReference type="RefSeq" id="XP_022111253.1">
    <property type="nucleotide sequence ID" value="XM_022255561.1"/>
</dbReference>
<evidence type="ECO:0000256" key="1">
    <source>
        <dbReference type="SAM" id="SignalP"/>
    </source>
</evidence>
<evidence type="ECO:0000313" key="3">
    <source>
        <dbReference type="RefSeq" id="XP_022111253.1"/>
    </source>
</evidence>
<dbReference type="PANTHER" id="PTHR22625:SF44">
    <property type="entry name" value="PLEXIN-B"/>
    <property type="match status" value="1"/>
</dbReference>
<dbReference type="Gene3D" id="2.130.10.10">
    <property type="entry name" value="YVTN repeat-like/Quinoprotein amine dehydrogenase"/>
    <property type="match status" value="1"/>
</dbReference>
<dbReference type="GO" id="GO:0005886">
    <property type="term" value="C:plasma membrane"/>
    <property type="evidence" value="ECO:0007669"/>
    <property type="project" value="TreeGrafter"/>
</dbReference>
<protein>
    <submittedName>
        <fullName evidence="3">Plexin-A1-like</fullName>
    </submittedName>
</protein>
<dbReference type="KEGG" id="aplc:110990515"/>
<dbReference type="OrthoDB" id="10072381at2759"/>
<dbReference type="SUPFAM" id="SSF101912">
    <property type="entry name" value="Sema domain"/>
    <property type="match status" value="1"/>
</dbReference>
<accession>A0A8B8A0H0</accession>
<dbReference type="GO" id="GO:0007162">
    <property type="term" value="P:negative regulation of cell adhesion"/>
    <property type="evidence" value="ECO:0007669"/>
    <property type="project" value="TreeGrafter"/>
</dbReference>
<dbReference type="InterPro" id="IPR036352">
    <property type="entry name" value="Semap_dom_sf"/>
</dbReference>
<dbReference type="PANTHER" id="PTHR22625">
    <property type="entry name" value="PLEXIN"/>
    <property type="match status" value="1"/>
</dbReference>
<organism evidence="2 3">
    <name type="scientific">Acanthaster planci</name>
    <name type="common">Crown-of-thorns starfish</name>
    <dbReference type="NCBI Taxonomy" id="133434"/>
    <lineage>
        <taxon>Eukaryota</taxon>
        <taxon>Metazoa</taxon>
        <taxon>Echinodermata</taxon>
        <taxon>Eleutherozoa</taxon>
        <taxon>Asterozoa</taxon>
        <taxon>Asteroidea</taxon>
        <taxon>Valvatacea</taxon>
        <taxon>Valvatida</taxon>
        <taxon>Acanthasteridae</taxon>
        <taxon>Acanthaster</taxon>
    </lineage>
</organism>
<feature type="signal peptide" evidence="1">
    <location>
        <begin position="1"/>
        <end position="27"/>
    </location>
</feature>
<gene>
    <name evidence="3" type="primary">LOC110990515</name>
</gene>
<proteinExistence type="predicted"/>
<name>A0A8B8A0H0_ACAPL</name>
<dbReference type="GO" id="GO:0002116">
    <property type="term" value="C:semaphorin receptor complex"/>
    <property type="evidence" value="ECO:0007669"/>
    <property type="project" value="TreeGrafter"/>
</dbReference>
<dbReference type="AlphaFoldDB" id="A0A8B8A0H0"/>
<reference evidence="3" key="1">
    <citation type="submission" date="2025-08" db="UniProtKB">
        <authorList>
            <consortium name="RefSeq"/>
        </authorList>
    </citation>
    <scope>IDENTIFICATION</scope>
</reference>
<dbReference type="InterPro" id="IPR015943">
    <property type="entry name" value="WD40/YVTN_repeat-like_dom_sf"/>
</dbReference>
<feature type="chain" id="PRO_5034623471" evidence="1">
    <location>
        <begin position="28"/>
        <end position="219"/>
    </location>
</feature>
<keyword evidence="1" id="KW-0732">Signal</keyword>
<dbReference type="GO" id="GO:0017154">
    <property type="term" value="F:semaphorin receptor activity"/>
    <property type="evidence" value="ECO:0007669"/>
    <property type="project" value="InterPro"/>
</dbReference>
<evidence type="ECO:0000313" key="2">
    <source>
        <dbReference type="Proteomes" id="UP000694845"/>
    </source>
</evidence>
<dbReference type="Proteomes" id="UP000694845">
    <property type="component" value="Unplaced"/>
</dbReference>
<dbReference type="InterPro" id="IPR031148">
    <property type="entry name" value="Plexin"/>
</dbReference>
<dbReference type="GO" id="GO:0050772">
    <property type="term" value="P:positive regulation of axonogenesis"/>
    <property type="evidence" value="ECO:0007669"/>
    <property type="project" value="TreeGrafter"/>
</dbReference>
<dbReference type="GO" id="GO:0030334">
    <property type="term" value="P:regulation of cell migration"/>
    <property type="evidence" value="ECO:0007669"/>
    <property type="project" value="TreeGrafter"/>
</dbReference>
<keyword evidence="2" id="KW-1185">Reference proteome</keyword>
<sequence length="219" mass="24191">MEARARCKMFSTFQLLLVESFILGVFTQLTGNISEHKIASFDNPIKSSATVITRLDHFVVQQDTGEVYVGAVNYLYKLDKDLKQVDNISTATCYEETCLNYNKVLVLHDGRLITCGSEFKVSAGIDQCQSRRPRDLVGDGNQRNQVVSYGTRSTASIVAPGKYNGNPSTQLYVATSYSPQADYERVPPITRRLLVTGGGFMFAGGEDTTELGPYNVPHL</sequence>